<evidence type="ECO:0000256" key="1">
    <source>
        <dbReference type="SAM" id="Phobius"/>
    </source>
</evidence>
<dbReference type="RefSeq" id="WP_058312912.1">
    <property type="nucleotide sequence ID" value="NZ_CYTW01000006.1"/>
</dbReference>
<keyword evidence="1" id="KW-0812">Transmembrane</keyword>
<evidence type="ECO:0000313" key="2">
    <source>
        <dbReference type="EMBL" id="CUK12992.1"/>
    </source>
</evidence>
<protein>
    <recommendedName>
        <fullName evidence="4">4 TMS phage holin, superfamily IV</fullName>
    </recommendedName>
</protein>
<reference evidence="3" key="1">
    <citation type="submission" date="2015-09" db="EMBL/GenBank/DDBJ databases">
        <authorList>
            <person name="Rodrigo-Torres Lidia"/>
            <person name="Arahal R.David."/>
        </authorList>
    </citation>
    <scope>NUCLEOTIDE SEQUENCE [LARGE SCALE GENOMIC DNA]</scope>
    <source>
        <strain evidence="3">CECT 7735</strain>
    </source>
</reference>
<accession>A0A0P1IHA1</accession>
<dbReference type="EMBL" id="CYTW01000006">
    <property type="protein sequence ID" value="CUK12992.1"/>
    <property type="molecule type" value="Genomic_DNA"/>
</dbReference>
<dbReference type="Proteomes" id="UP000051870">
    <property type="component" value="Unassembled WGS sequence"/>
</dbReference>
<keyword evidence="1" id="KW-0472">Membrane</keyword>
<evidence type="ECO:0000313" key="3">
    <source>
        <dbReference type="Proteomes" id="UP000051870"/>
    </source>
</evidence>
<dbReference type="GeneID" id="83882720"/>
<name>A0A0P1IHA1_9RHOB</name>
<feature type="transmembrane region" description="Helical" evidence="1">
    <location>
        <begin position="96"/>
        <end position="119"/>
    </location>
</feature>
<keyword evidence="1" id="KW-1133">Transmembrane helix</keyword>
<dbReference type="AlphaFoldDB" id="A0A0P1IHA1"/>
<keyword evidence="3" id="KW-1185">Reference proteome</keyword>
<feature type="transmembrane region" description="Helical" evidence="1">
    <location>
        <begin position="37"/>
        <end position="57"/>
    </location>
</feature>
<feature type="transmembrane region" description="Helical" evidence="1">
    <location>
        <begin position="69"/>
        <end position="90"/>
    </location>
</feature>
<gene>
    <name evidence="2" type="ORF">PH7735_03747</name>
</gene>
<proteinExistence type="predicted"/>
<dbReference type="STRING" id="1715693.PH7735_03747"/>
<feature type="transmembrane region" description="Helical" evidence="1">
    <location>
        <begin position="12"/>
        <end position="31"/>
    </location>
</feature>
<evidence type="ECO:0008006" key="4">
    <source>
        <dbReference type="Google" id="ProtNLM"/>
    </source>
</evidence>
<organism evidence="2 3">
    <name type="scientific">Shimia thalassica</name>
    <dbReference type="NCBI Taxonomy" id="1715693"/>
    <lineage>
        <taxon>Bacteria</taxon>
        <taxon>Pseudomonadati</taxon>
        <taxon>Pseudomonadota</taxon>
        <taxon>Alphaproteobacteria</taxon>
        <taxon>Rhodobacterales</taxon>
        <taxon>Roseobacteraceae</taxon>
    </lineage>
</organism>
<sequence length="127" mass="13318">MSRHIMSIAAHLLGNAVGLLLAALLLDGFSIDALSFVIVAVIFTVIEVIASPLINNLSEKKVPALKGGIALVTTFVGLIVTEILISGFTIGGIANLLASTLLVWLGALAAGILIPMFLFKELREPKK</sequence>